<reference evidence="2" key="1">
    <citation type="journal article" date="2023" name="G3 (Bethesda)">
        <title>Genome assembly and association tests identify interacting loci associated with vigor, precocity, and sex in interspecific pistachio rootstocks.</title>
        <authorList>
            <person name="Palmer W."/>
            <person name="Jacygrad E."/>
            <person name="Sagayaradj S."/>
            <person name="Cavanaugh K."/>
            <person name="Han R."/>
            <person name="Bertier L."/>
            <person name="Beede B."/>
            <person name="Kafkas S."/>
            <person name="Golino D."/>
            <person name="Preece J."/>
            <person name="Michelmore R."/>
        </authorList>
    </citation>
    <scope>NUCLEOTIDE SEQUENCE [LARGE SCALE GENOMIC DNA]</scope>
</reference>
<evidence type="ECO:0000313" key="1">
    <source>
        <dbReference type="EMBL" id="KAJ0084346.1"/>
    </source>
</evidence>
<sequence>MASYNYNNLDLILIQSLISLNHNQTGFTSQQQPQPQKPATSITNNNAQRSQIHKEEAQIEREIIQAITRGKLESLKPNSGQSISIGEHYVCVSFHEEIESDCRVWEWHGHVVSYNEECGYTQEYVCGSYFERMLKKVVYDESEEEKEQESNFGSRKFIGGLNLMDGRVFCRNFTDN</sequence>
<dbReference type="Proteomes" id="UP001164250">
    <property type="component" value="Chromosome 11"/>
</dbReference>
<evidence type="ECO:0000313" key="2">
    <source>
        <dbReference type="Proteomes" id="UP001164250"/>
    </source>
</evidence>
<dbReference type="EMBL" id="CM047907">
    <property type="protein sequence ID" value="KAJ0084346.1"/>
    <property type="molecule type" value="Genomic_DNA"/>
</dbReference>
<protein>
    <submittedName>
        <fullName evidence="1">Uncharacterized protein</fullName>
    </submittedName>
</protein>
<comment type="caution">
    <text evidence="1">The sequence shown here is derived from an EMBL/GenBank/DDBJ whole genome shotgun (WGS) entry which is preliminary data.</text>
</comment>
<accession>A0ACC1AF38</accession>
<proteinExistence type="predicted"/>
<gene>
    <name evidence="1" type="ORF">Patl1_30867</name>
</gene>
<organism evidence="1 2">
    <name type="scientific">Pistacia atlantica</name>
    <dbReference type="NCBI Taxonomy" id="434234"/>
    <lineage>
        <taxon>Eukaryota</taxon>
        <taxon>Viridiplantae</taxon>
        <taxon>Streptophyta</taxon>
        <taxon>Embryophyta</taxon>
        <taxon>Tracheophyta</taxon>
        <taxon>Spermatophyta</taxon>
        <taxon>Magnoliopsida</taxon>
        <taxon>eudicotyledons</taxon>
        <taxon>Gunneridae</taxon>
        <taxon>Pentapetalae</taxon>
        <taxon>rosids</taxon>
        <taxon>malvids</taxon>
        <taxon>Sapindales</taxon>
        <taxon>Anacardiaceae</taxon>
        <taxon>Pistacia</taxon>
    </lineage>
</organism>
<keyword evidence="2" id="KW-1185">Reference proteome</keyword>
<name>A0ACC1AF38_9ROSI</name>